<proteinExistence type="inferred from homology"/>
<dbReference type="Gene3D" id="2.60.40.3170">
    <property type="match status" value="1"/>
</dbReference>
<dbReference type="PRINTS" id="PR00723">
    <property type="entry name" value="SUBTILISIN"/>
</dbReference>
<feature type="domain" description="Tripeptidyl-peptidase II galactose-binding" evidence="12">
    <location>
        <begin position="656"/>
        <end position="755"/>
    </location>
</feature>
<evidence type="ECO:0000256" key="3">
    <source>
        <dbReference type="ARBA" id="ARBA00012462"/>
    </source>
</evidence>
<dbReference type="Pfam" id="PF21316">
    <property type="entry name" value="TPPII_GBD"/>
    <property type="match status" value="1"/>
</dbReference>
<dbReference type="PANTHER" id="PTHR43806:SF14">
    <property type="entry name" value="TRIPEPTIDYL-PEPTIDASE 2"/>
    <property type="match status" value="1"/>
</dbReference>
<dbReference type="Proteomes" id="UP001473302">
    <property type="component" value="Unassembled WGS sequence"/>
</dbReference>
<keyword evidence="6 8" id="KW-0378">Hydrolase</keyword>
<evidence type="ECO:0000313" key="13">
    <source>
        <dbReference type="EMBL" id="GAA5816008.1"/>
    </source>
</evidence>
<dbReference type="Pfam" id="PF12580">
    <property type="entry name" value="TPPII"/>
    <property type="match status" value="1"/>
</dbReference>
<evidence type="ECO:0000256" key="1">
    <source>
        <dbReference type="ARBA" id="ARBA00001910"/>
    </source>
</evidence>
<dbReference type="Pfam" id="PF00082">
    <property type="entry name" value="Peptidase_S8"/>
    <property type="match status" value="1"/>
</dbReference>
<dbReference type="InterPro" id="IPR050131">
    <property type="entry name" value="Peptidase_S8_subtilisin-like"/>
</dbReference>
<evidence type="ECO:0000256" key="2">
    <source>
        <dbReference type="ARBA" id="ARBA00011073"/>
    </source>
</evidence>
<evidence type="ECO:0000256" key="7">
    <source>
        <dbReference type="ARBA" id="ARBA00022825"/>
    </source>
</evidence>
<reference evidence="13 14" key="1">
    <citation type="submission" date="2024-04" db="EMBL/GenBank/DDBJ databases">
        <title>genome sequences of Mucor flavus KT1a and Helicostylum pulchrum KT1b strains isolated from the surface of a dry-aged beef.</title>
        <authorList>
            <person name="Toyotome T."/>
            <person name="Hosono M."/>
            <person name="Torimaru M."/>
            <person name="Fukuda K."/>
            <person name="Mikami N."/>
        </authorList>
    </citation>
    <scope>NUCLEOTIDE SEQUENCE [LARGE SCALE GENOMIC DNA]</scope>
    <source>
        <strain evidence="13 14">KT1a</strain>
    </source>
</reference>
<dbReference type="PANTHER" id="PTHR43806">
    <property type="entry name" value="PEPTIDASE S8"/>
    <property type="match status" value="1"/>
</dbReference>
<dbReference type="PROSITE" id="PS51892">
    <property type="entry name" value="SUBTILASE"/>
    <property type="match status" value="1"/>
</dbReference>
<evidence type="ECO:0000256" key="8">
    <source>
        <dbReference type="PROSITE-ProRule" id="PRU01240"/>
    </source>
</evidence>
<feature type="domain" description="Tripeptidyl peptidase II second Ig-like" evidence="10">
    <location>
        <begin position="798"/>
        <end position="983"/>
    </location>
</feature>
<keyword evidence="7 8" id="KW-0720">Serine protease</keyword>
<dbReference type="Gene3D" id="3.40.50.200">
    <property type="entry name" value="Peptidase S8/S53 domain"/>
    <property type="match status" value="1"/>
</dbReference>
<feature type="domain" description="Tripeptidyl-peptidase II first Ig-like" evidence="11">
    <location>
        <begin position="518"/>
        <end position="639"/>
    </location>
</feature>
<dbReference type="SUPFAM" id="SSF52743">
    <property type="entry name" value="Subtilisin-like"/>
    <property type="match status" value="1"/>
</dbReference>
<organism evidence="13 14">
    <name type="scientific">Mucor flavus</name>
    <dbReference type="NCBI Taxonomy" id="439312"/>
    <lineage>
        <taxon>Eukaryota</taxon>
        <taxon>Fungi</taxon>
        <taxon>Fungi incertae sedis</taxon>
        <taxon>Mucoromycota</taxon>
        <taxon>Mucoromycotina</taxon>
        <taxon>Mucoromycetes</taxon>
        <taxon>Mucorales</taxon>
        <taxon>Mucorineae</taxon>
        <taxon>Mucoraceae</taxon>
        <taxon>Mucor</taxon>
    </lineage>
</organism>
<dbReference type="InterPro" id="IPR022229">
    <property type="entry name" value="TPPII_Ig-like-2"/>
</dbReference>
<keyword evidence="14" id="KW-1185">Reference proteome</keyword>
<evidence type="ECO:0000259" key="10">
    <source>
        <dbReference type="Pfam" id="PF12580"/>
    </source>
</evidence>
<feature type="domain" description="Peptidase S8/S53" evidence="9">
    <location>
        <begin position="34"/>
        <end position="485"/>
    </location>
</feature>
<comment type="caution">
    <text evidence="13">The sequence shown here is derived from an EMBL/GenBank/DDBJ whole genome shotgun (WGS) entry which is preliminary data.</text>
</comment>
<dbReference type="EC" id="3.4.14.10" evidence="3"/>
<dbReference type="InterPro" id="IPR046940">
    <property type="entry name" value="TPPII_Ig-like_sf"/>
</dbReference>
<comment type="similarity">
    <text evidence="2 8">Belongs to the peptidase S8 family.</text>
</comment>
<protein>
    <recommendedName>
        <fullName evidence="3">tripeptidyl-peptidase II</fullName>
        <ecNumber evidence="3">3.4.14.10</ecNumber>
    </recommendedName>
</protein>
<evidence type="ECO:0000259" key="11">
    <source>
        <dbReference type="Pfam" id="PF21223"/>
    </source>
</evidence>
<dbReference type="InterPro" id="IPR000209">
    <property type="entry name" value="Peptidase_S8/S53_dom"/>
</dbReference>
<evidence type="ECO:0000313" key="14">
    <source>
        <dbReference type="Proteomes" id="UP001473302"/>
    </source>
</evidence>
<dbReference type="EMBL" id="BAABUK010000029">
    <property type="protein sequence ID" value="GAA5816008.1"/>
    <property type="molecule type" value="Genomic_DNA"/>
</dbReference>
<accession>A0ABP9ZA72</accession>
<dbReference type="InterPro" id="IPR023828">
    <property type="entry name" value="Peptidase_S8_Ser-AS"/>
</dbReference>
<dbReference type="Gene3D" id="1.25.40.710">
    <property type="match status" value="1"/>
</dbReference>
<dbReference type="Gene3D" id="2.20.25.690">
    <property type="match status" value="1"/>
</dbReference>
<dbReference type="InterPro" id="IPR048383">
    <property type="entry name" value="TPPII_Ig-like-1"/>
</dbReference>
<feature type="active site" description="Charge relay system" evidence="8">
    <location>
        <position position="43"/>
    </location>
</feature>
<dbReference type="PROSITE" id="PS00138">
    <property type="entry name" value="SUBTILASE_SER"/>
    <property type="match status" value="1"/>
</dbReference>
<feature type="active site" description="Charge relay system" evidence="8">
    <location>
        <position position="261"/>
    </location>
</feature>
<evidence type="ECO:0000256" key="5">
    <source>
        <dbReference type="ARBA" id="ARBA00022670"/>
    </source>
</evidence>
<evidence type="ECO:0000256" key="6">
    <source>
        <dbReference type="ARBA" id="ARBA00022801"/>
    </source>
</evidence>
<keyword evidence="5 8" id="KW-0645">Protease</keyword>
<evidence type="ECO:0000256" key="4">
    <source>
        <dbReference type="ARBA" id="ARBA00022438"/>
    </source>
</evidence>
<dbReference type="InterPro" id="IPR046939">
    <property type="entry name" value="TPPII_C_sf"/>
</dbReference>
<comment type="catalytic activity">
    <reaction evidence="1">
        <text>Release of an N-terminal tripeptide from a polypeptide.</text>
        <dbReference type="EC" id="3.4.14.10"/>
    </reaction>
</comment>
<feature type="active site" description="Charge relay system" evidence="8">
    <location>
        <position position="447"/>
    </location>
</feature>
<evidence type="ECO:0000259" key="12">
    <source>
        <dbReference type="Pfam" id="PF21316"/>
    </source>
</evidence>
<dbReference type="InterPro" id="IPR015500">
    <property type="entry name" value="Peptidase_S8_subtilisin-rel"/>
</dbReference>
<evidence type="ECO:0000259" key="9">
    <source>
        <dbReference type="Pfam" id="PF00082"/>
    </source>
</evidence>
<dbReference type="InterPro" id="IPR036852">
    <property type="entry name" value="Peptidase_S8/S53_dom_sf"/>
</dbReference>
<dbReference type="Pfam" id="PF21223">
    <property type="entry name" value="TPPII_Ig-like-1"/>
    <property type="match status" value="1"/>
</dbReference>
<keyword evidence="4" id="KW-0031">Aminopeptidase</keyword>
<gene>
    <name evidence="13" type="ORF">MFLAVUS_009529</name>
</gene>
<sequence length="1277" mass="141897">MSAKHIQEYPVHGLMPKQDTQAASFIKKFPNYDGRNTVVAILDTGVDPGAAGMQITTDGKPKMIDIVDCTGGGDVETTKIVKPTEEDGKKVIEGLSGRKLILGDWTNPNDEYRVGIKRAYELFPTDLTKRIKSERRQNYIKKQSLLLSQAQTRLAEFTKKDIKDGLEKSELEARIETLKSFNTSYEDPGVILDCVVFFDGKDWRAVIDINEDGDLTAQPCLTDYRKELQYHTFGKADLLNFSVNIYNNGDILSIVTLAGSHGTHVAGITAANFPDEPALNGVAPGAQIVSLRIGDSRLGSMETGPGLTRAATHLAMHKVDLANMSYGESSSLPTDGHFIKLLANEAVGKSGCIFVTSAGNDGPCFSSIGAPAGMDESFITVGAYVKHAQMQAEYALLESVTERPYTWSSRGPSTDGYHGVDIYAPGSAITSVPVYVLNKLDLKNGTSMSSPNACGCIALLVSALKAENQDYTPYRLKNAVVQTGKSVDDPLGVGFIQVDKAWEYLDTYKARKDLDLLFKVTVQKRGNKRGIYLRELDEVSQIQYITTKVEPKFMCESDPENPKYNQAKFDYDVRVALVASESWISTPDYLYLHSSGNAFQIKVDPLALAESKFHFGEVLGYDTSAPERGPLFRIPVSVVKPTSPSQGFIQYKNVEYGPGDIIRRFVQVPEGATSCELVIKARAPAADTAPARFMLHLLQLIPKQNQKNKHTYSFMLGNGSFGDPQSDQQVIKKVFSVRGGLNLEVCLAQFWSGLGRHAIDLSLNFRGVQIAGNLANGQSTLHLEPQLTRLDISSPVCREDSLNINVSFKKLRKYYRPSSAEITPMSPDRDLLPSTRLMYQLVLSYNFKIDATVSVTPRFPVIMNQLYEHFLAGVFGIIYDANKKVVGYLDVFDHDINLTQKGEYTIMLQLSTEIESTLEKLKDTVLELDMDTKSVSAKTFQTIADAYTKTTSTYSKIALERKDLKVFYIASPNGKDVLPKEAKAGDALVGTLNFISGVDGGQYNVIYTIPPLVTEPSAAKPDEKKPTDQELEQKLNDATRDLQISYLKKFEADSALYKKLFDTLETTYADDIALLEFKMNAVWTASAAKSSVDSLIQPNQLTEDQATEIIKTADTIVAKFDQPALLEFYGRKTPEDESVEEKETRKQTDTKKKQLVNALKNKVMAYAAILDNQAHQEELDAALKQWKQWTSDDSSTNLSSLLIKVKMEREAGRFGLALKAVQKYLAEVNLTGESKKDVEKVWKVRNELLKELDWPLWQEYDSKWNLIRLPPYGYALF</sequence>
<dbReference type="InterPro" id="IPR048384">
    <property type="entry name" value="TPPII_GBD"/>
</dbReference>
<name>A0ABP9ZA72_9FUNG</name>